<dbReference type="AlphaFoldDB" id="A0AAV9V2N1"/>
<feature type="region of interest" description="Disordered" evidence="1">
    <location>
        <begin position="74"/>
        <end position="128"/>
    </location>
</feature>
<evidence type="ECO:0000313" key="4">
    <source>
        <dbReference type="Proteomes" id="UP001375240"/>
    </source>
</evidence>
<keyword evidence="2" id="KW-1133">Transmembrane helix</keyword>
<dbReference type="EMBL" id="JAVHNQ010000003">
    <property type="protein sequence ID" value="KAK6353177.1"/>
    <property type="molecule type" value="Genomic_DNA"/>
</dbReference>
<sequence>MDCLLARLLNLVVYLRVIVDWSYIVPQGSRISTEGKIILSILGFFTVLAAAISLRFFYSRRLAIHDRVSAMEDPGKISDRSPLLGPPERPAHDGAGPSVSREGYLDLMPPRPQDHHHQNDSIPSPQIPQVDDASEAIFAMDLEPQSEPSSASVETQMAGLLLQELVQEFDQESIPSSAGDHGLLPGFDTEETRMGNIRKVLKIVDRENLADLPSPPHTKVRYAQELDVDDDDEDESHGENAYEEGEDDEMVQ</sequence>
<feature type="transmembrane region" description="Helical" evidence="2">
    <location>
        <begin position="37"/>
        <end position="58"/>
    </location>
</feature>
<feature type="compositionally biased region" description="Acidic residues" evidence="1">
    <location>
        <begin position="226"/>
        <end position="252"/>
    </location>
</feature>
<keyword evidence="2" id="KW-0812">Transmembrane</keyword>
<organism evidence="3 4">
    <name type="scientific">Orbilia brochopaga</name>
    <dbReference type="NCBI Taxonomy" id="3140254"/>
    <lineage>
        <taxon>Eukaryota</taxon>
        <taxon>Fungi</taxon>
        <taxon>Dikarya</taxon>
        <taxon>Ascomycota</taxon>
        <taxon>Pezizomycotina</taxon>
        <taxon>Orbiliomycetes</taxon>
        <taxon>Orbiliales</taxon>
        <taxon>Orbiliaceae</taxon>
        <taxon>Orbilia</taxon>
    </lineage>
</organism>
<comment type="caution">
    <text evidence="3">The sequence shown here is derived from an EMBL/GenBank/DDBJ whole genome shotgun (WGS) entry which is preliminary data.</text>
</comment>
<name>A0AAV9V2N1_9PEZI</name>
<accession>A0AAV9V2N1</accession>
<keyword evidence="4" id="KW-1185">Reference proteome</keyword>
<feature type="region of interest" description="Disordered" evidence="1">
    <location>
        <begin position="208"/>
        <end position="252"/>
    </location>
</feature>
<keyword evidence="2" id="KW-0472">Membrane</keyword>
<evidence type="ECO:0000256" key="1">
    <source>
        <dbReference type="SAM" id="MobiDB-lite"/>
    </source>
</evidence>
<reference evidence="3 4" key="1">
    <citation type="submission" date="2019-10" db="EMBL/GenBank/DDBJ databases">
        <authorList>
            <person name="Palmer J.M."/>
        </authorList>
    </citation>
    <scope>NUCLEOTIDE SEQUENCE [LARGE SCALE GENOMIC DNA]</scope>
    <source>
        <strain evidence="3 4">TWF696</strain>
    </source>
</reference>
<evidence type="ECO:0000256" key="2">
    <source>
        <dbReference type="SAM" id="Phobius"/>
    </source>
</evidence>
<dbReference type="Proteomes" id="UP001375240">
    <property type="component" value="Unassembled WGS sequence"/>
</dbReference>
<protein>
    <submittedName>
        <fullName evidence="3">Uncharacterized protein</fullName>
    </submittedName>
</protein>
<gene>
    <name evidence="3" type="ORF">TWF696_005164</name>
</gene>
<proteinExistence type="predicted"/>
<evidence type="ECO:0000313" key="3">
    <source>
        <dbReference type="EMBL" id="KAK6353177.1"/>
    </source>
</evidence>